<comment type="similarity">
    <text evidence="1">Belongs to the protein kinase superfamily. ADCK protein kinase family.</text>
</comment>
<dbReference type="AlphaFoldDB" id="A0A3N2DAB6"/>
<sequence>MNPLTWVLALVTALAVASLARFVARRLLGAPVGWARGLVVGLVFYLLLSPMLTRAASAAALVDAATLELTASPEVTVAVILLVLVWAFLLGVALLLLAEMLAPTGSVRDPITWVRDAIAARRRTRRYVQVGAIVTRHGLRRLLRGDPRGADGTRIGRALVEVLQDSGVTFVKFGQVASTRGDLLPPALVTELATLQSSVAPEPWDRIAAVLDAELPGWRDRLRVEEDPLAAASIAQVHRARLVTDEVDDDGRPVELRVVVKVQRPDAREQVSVDVDILQRLARTLTSRAAWARDMDVEGLVAGFSTALVEELDYRREAENMRLVAAATASSDVRVPVVHDAESTARVVVMEEVEGVTLDRGAAFLATLPAQRRAELARTLMASVLHQILVTGVFHADLHPGNVVVTPDARLVLLDLGSVGVLDRELRELILGLLAAFDAEDNETAVTLLLRLLPPGEYDAYALRRDLGAAMTVIAGGAGVGSAGLALLFDVFRTHRLALPPHVAGALRTVGSLQGCLAILDPGADLADLVRSGTRQVAKDLVDLDEVRGLAVSRGIALGSLATSAPGVIDAGVRSLALGRPTRSVVGGLAGIARAAMAELVPTIVAGILVLAAVMLFAVPGGPMLTQTISWATYLAAFVGAAGTALVLRVLFRQAAAT</sequence>
<keyword evidence="2" id="KW-1133">Transmembrane helix</keyword>
<evidence type="ECO:0000256" key="2">
    <source>
        <dbReference type="SAM" id="Phobius"/>
    </source>
</evidence>
<dbReference type="SUPFAM" id="SSF56112">
    <property type="entry name" value="Protein kinase-like (PK-like)"/>
    <property type="match status" value="1"/>
</dbReference>
<dbReference type="InterPro" id="IPR004147">
    <property type="entry name" value="ABC1_dom"/>
</dbReference>
<evidence type="ECO:0000259" key="3">
    <source>
        <dbReference type="Pfam" id="PF03109"/>
    </source>
</evidence>
<reference evidence="4 5" key="1">
    <citation type="submission" date="2018-11" db="EMBL/GenBank/DDBJ databases">
        <title>Sequencing the genomes of 1000 actinobacteria strains.</title>
        <authorList>
            <person name="Klenk H.-P."/>
        </authorList>
    </citation>
    <scope>NUCLEOTIDE SEQUENCE [LARGE SCALE GENOMIC DNA]</scope>
    <source>
        <strain evidence="4 5">DSM 13521</strain>
    </source>
</reference>
<evidence type="ECO:0000313" key="4">
    <source>
        <dbReference type="EMBL" id="ROR96746.1"/>
    </source>
</evidence>
<feature type="transmembrane region" description="Helical" evidence="2">
    <location>
        <begin position="631"/>
        <end position="652"/>
    </location>
</feature>
<accession>A0A3N2DAB6</accession>
<dbReference type="Proteomes" id="UP000275356">
    <property type="component" value="Unassembled WGS sequence"/>
</dbReference>
<evidence type="ECO:0000313" key="5">
    <source>
        <dbReference type="Proteomes" id="UP000275356"/>
    </source>
</evidence>
<keyword evidence="5" id="KW-1185">Reference proteome</keyword>
<dbReference type="InterPro" id="IPR050154">
    <property type="entry name" value="UbiB_kinase"/>
</dbReference>
<dbReference type="Pfam" id="PF03109">
    <property type="entry name" value="ABC1"/>
    <property type="match status" value="1"/>
</dbReference>
<proteinExistence type="inferred from homology"/>
<dbReference type="PANTHER" id="PTHR10566:SF113">
    <property type="entry name" value="PROTEIN ACTIVITY OF BC1 COMPLEX KINASE 7, CHLOROPLASTIC"/>
    <property type="match status" value="1"/>
</dbReference>
<evidence type="ECO:0000256" key="1">
    <source>
        <dbReference type="ARBA" id="ARBA00009670"/>
    </source>
</evidence>
<keyword evidence="4" id="KW-0830">Ubiquinone</keyword>
<dbReference type="InterPro" id="IPR011009">
    <property type="entry name" value="Kinase-like_dom_sf"/>
</dbReference>
<keyword evidence="2" id="KW-0812">Transmembrane</keyword>
<feature type="transmembrane region" description="Helical" evidence="2">
    <location>
        <begin position="30"/>
        <end position="48"/>
    </location>
</feature>
<dbReference type="RefSeq" id="WP_123738884.1">
    <property type="nucleotide sequence ID" value="NZ_RKHQ01000001.1"/>
</dbReference>
<dbReference type="PANTHER" id="PTHR10566">
    <property type="entry name" value="CHAPERONE-ACTIVITY OF BC1 COMPLEX CABC1 -RELATED"/>
    <property type="match status" value="1"/>
</dbReference>
<name>A0A3N2DAB6_9MICO</name>
<feature type="domain" description="ABC1 atypical kinase-like" evidence="3">
    <location>
        <begin position="195"/>
        <end position="445"/>
    </location>
</feature>
<dbReference type="EMBL" id="RKHQ01000001">
    <property type="protein sequence ID" value="ROR96746.1"/>
    <property type="molecule type" value="Genomic_DNA"/>
</dbReference>
<dbReference type="OrthoDB" id="9795390at2"/>
<keyword evidence="2" id="KW-0472">Membrane</keyword>
<organism evidence="4 5">
    <name type="scientific">Salana multivorans</name>
    <dbReference type="NCBI Taxonomy" id="120377"/>
    <lineage>
        <taxon>Bacteria</taxon>
        <taxon>Bacillati</taxon>
        <taxon>Actinomycetota</taxon>
        <taxon>Actinomycetes</taxon>
        <taxon>Micrococcales</taxon>
        <taxon>Beutenbergiaceae</taxon>
        <taxon>Salana</taxon>
    </lineage>
</organism>
<comment type="caution">
    <text evidence="4">The sequence shown here is derived from an EMBL/GenBank/DDBJ whole genome shotgun (WGS) entry which is preliminary data.</text>
</comment>
<feature type="transmembrane region" description="Helical" evidence="2">
    <location>
        <begin position="467"/>
        <end position="489"/>
    </location>
</feature>
<gene>
    <name evidence="4" type="ORF">EDD28_1337</name>
</gene>
<dbReference type="CDD" id="cd05121">
    <property type="entry name" value="ABC1_ADCK3-like"/>
    <property type="match status" value="1"/>
</dbReference>
<protein>
    <submittedName>
        <fullName evidence="4">Ubiquinone biosynthesis protein</fullName>
    </submittedName>
</protein>
<feature type="transmembrane region" description="Helical" evidence="2">
    <location>
        <begin position="75"/>
        <end position="98"/>
    </location>
</feature>
<feature type="transmembrane region" description="Helical" evidence="2">
    <location>
        <begin position="600"/>
        <end position="619"/>
    </location>
</feature>